<dbReference type="Gene3D" id="1.10.260.40">
    <property type="entry name" value="lambda repressor-like DNA-binding domains"/>
    <property type="match status" value="1"/>
</dbReference>
<proteinExistence type="predicted"/>
<reference evidence="1 2" key="1">
    <citation type="submission" date="2022-02" db="EMBL/GenBank/DDBJ databases">
        <title>Halomonas fukangensis sp. nov., a halophilic bacterium isolated from a bulk soil of Kalidium foliatum at Fukang.</title>
        <authorList>
            <person name="Huang Y."/>
        </authorList>
    </citation>
    <scope>NUCLEOTIDE SEQUENCE [LARGE SCALE GENOMIC DNA]</scope>
    <source>
        <strain evidence="1 2">EGI 63088</strain>
    </source>
</reference>
<comment type="caution">
    <text evidence="1">The sequence shown here is derived from an EMBL/GenBank/DDBJ whole genome shotgun (WGS) entry which is preliminary data.</text>
</comment>
<organism evidence="1 2">
    <name type="scientific">Halomonas flagellata</name>
    <dbReference type="NCBI Taxonomy" id="2920385"/>
    <lineage>
        <taxon>Bacteria</taxon>
        <taxon>Pseudomonadati</taxon>
        <taxon>Pseudomonadota</taxon>
        <taxon>Gammaproteobacteria</taxon>
        <taxon>Oceanospirillales</taxon>
        <taxon>Halomonadaceae</taxon>
        <taxon>Halomonas</taxon>
    </lineage>
</organism>
<gene>
    <name evidence="1" type="ORF">MKP05_09525</name>
</gene>
<name>A0ABS9RU76_9GAMM</name>
<dbReference type="EMBL" id="JAKVPY010000009">
    <property type="protein sequence ID" value="MCH4563369.1"/>
    <property type="molecule type" value="Genomic_DNA"/>
</dbReference>
<evidence type="ECO:0000313" key="2">
    <source>
        <dbReference type="Proteomes" id="UP001202117"/>
    </source>
</evidence>
<dbReference type="InterPro" id="IPR010982">
    <property type="entry name" value="Lambda_DNA-bd_dom_sf"/>
</dbReference>
<evidence type="ECO:0000313" key="1">
    <source>
        <dbReference type="EMBL" id="MCH4563369.1"/>
    </source>
</evidence>
<dbReference type="RefSeq" id="WP_240568078.1">
    <property type="nucleotide sequence ID" value="NZ_JAKVPY010000009.1"/>
</dbReference>
<dbReference type="SUPFAM" id="SSF47413">
    <property type="entry name" value="lambda repressor-like DNA-binding domains"/>
    <property type="match status" value="1"/>
</dbReference>
<dbReference type="Pfam" id="PF09048">
    <property type="entry name" value="Cro"/>
    <property type="match status" value="1"/>
</dbReference>
<protein>
    <submittedName>
        <fullName evidence="1">Uncharacterized protein</fullName>
    </submittedName>
</protein>
<dbReference type="Proteomes" id="UP001202117">
    <property type="component" value="Unassembled WGS sequence"/>
</dbReference>
<dbReference type="InterPro" id="IPR000655">
    <property type="entry name" value="Cro-like"/>
</dbReference>
<sequence>MGKEMTLKEFVAQRSQAEVALMMGVTQGAVSQMLKSQRDIRVRPDPDSETGFRFYEVRPIGKNQAA</sequence>
<keyword evidence="2" id="KW-1185">Reference proteome</keyword>
<accession>A0ABS9RU76</accession>